<feature type="transmembrane region" description="Helical" evidence="1">
    <location>
        <begin position="376"/>
        <end position="395"/>
    </location>
</feature>
<sequence>MSLSQSWTLDNSNNEVTGDLHQVHLGFPGPIFIAPGESADEFTLRVTTDTQAVLDNVELLTELGSPLLQVSTGAFDTTKYPDATFLAELTVPSHRLQGIECAGEGACVIAAGTHTIEGDLSLKVSGSGSLFVSTDDISARFITVENIGAGNVQWTGKRIAAQSLRVSNTGTGAVLISSPVEIVPQVVDVQVDGKGSVLFSGKPFNVPIVTSSVTGTGNITFLPTGVCGTHNISIASKGGVYAGSLKAQNTSVTITGSGRAVIKSVNALYTNGAGDVTYVSPKPLIVESERSLFNRGPVLTTDNFYKAFASLQVPVHEPSKVGAALATEVPTTGVPEVTVPIPSFETSEPMTDSPKVSQGAGLVPSPTDAAPNDFHGLLWFVGGLGLAIIVVVVLLRRHIANKNKGYTPVK</sequence>
<evidence type="ECO:0000313" key="2">
    <source>
        <dbReference type="EMBL" id="ETW00175.1"/>
    </source>
</evidence>
<keyword evidence="1" id="KW-0812">Transmembrane</keyword>
<dbReference type="Gene3D" id="2.160.20.120">
    <property type="match status" value="1"/>
</dbReference>
<accession>A0A024U1S6</accession>
<keyword evidence="1" id="KW-0472">Membrane</keyword>
<dbReference type="PANTHER" id="PTHR39200:SF1">
    <property type="entry name" value="AUTO-TRANSPORTER ADHESIN HEAD GIN DOMAIN-CONTAINING PROTEIN-RELATED"/>
    <property type="match status" value="1"/>
</dbReference>
<dbReference type="Proteomes" id="UP000285060">
    <property type="component" value="Unassembled WGS sequence"/>
</dbReference>
<dbReference type="PANTHER" id="PTHR39200">
    <property type="entry name" value="HYPOTHETICAL EXPORTED PROTEIN"/>
    <property type="match status" value="1"/>
</dbReference>
<dbReference type="VEuPathDB" id="FungiDB:H310_07578"/>
<dbReference type="RefSeq" id="XP_008871200.1">
    <property type="nucleotide sequence ID" value="XM_008872978.1"/>
</dbReference>
<keyword evidence="1" id="KW-1133">Transmembrane helix</keyword>
<dbReference type="AlphaFoldDB" id="A0A024U1S6"/>
<organism evidence="2">
    <name type="scientific">Aphanomyces invadans</name>
    <dbReference type="NCBI Taxonomy" id="157072"/>
    <lineage>
        <taxon>Eukaryota</taxon>
        <taxon>Sar</taxon>
        <taxon>Stramenopiles</taxon>
        <taxon>Oomycota</taxon>
        <taxon>Saprolegniomycetes</taxon>
        <taxon>Saprolegniales</taxon>
        <taxon>Verrucalvaceae</taxon>
        <taxon>Aphanomyces</taxon>
    </lineage>
</organism>
<dbReference type="OrthoDB" id="199838at2759"/>
<reference evidence="3 4" key="2">
    <citation type="submission" date="2018-08" db="EMBL/GenBank/DDBJ databases">
        <title>Aphanomyces genome sequencing and annotation.</title>
        <authorList>
            <person name="Minardi D."/>
            <person name="Oidtmann B."/>
            <person name="Van Der Giezen M."/>
            <person name="Studholme D.J."/>
        </authorList>
    </citation>
    <scope>NUCLEOTIDE SEQUENCE [LARGE SCALE GENOMIC DNA]</scope>
    <source>
        <strain evidence="3 4">NJM0002</strain>
    </source>
</reference>
<proteinExistence type="predicted"/>
<dbReference type="EMBL" id="KI913965">
    <property type="protein sequence ID" value="ETW00175.1"/>
    <property type="molecule type" value="Genomic_DNA"/>
</dbReference>
<evidence type="ECO:0000313" key="3">
    <source>
        <dbReference type="EMBL" id="RHY26124.1"/>
    </source>
</evidence>
<dbReference type="GeneID" id="20084628"/>
<gene>
    <name evidence="3" type="ORF">DYB32_007854</name>
    <name evidence="2" type="ORF">H310_07578</name>
</gene>
<evidence type="ECO:0000313" key="4">
    <source>
        <dbReference type="Proteomes" id="UP000285060"/>
    </source>
</evidence>
<evidence type="ECO:0000256" key="1">
    <source>
        <dbReference type="SAM" id="Phobius"/>
    </source>
</evidence>
<dbReference type="EMBL" id="QUSY01001080">
    <property type="protein sequence ID" value="RHY26124.1"/>
    <property type="molecule type" value="Genomic_DNA"/>
</dbReference>
<protein>
    <submittedName>
        <fullName evidence="2">Uncharacterized protein</fullName>
    </submittedName>
</protein>
<reference evidence="2" key="1">
    <citation type="submission" date="2013-12" db="EMBL/GenBank/DDBJ databases">
        <title>The Genome Sequence of Aphanomyces invadans NJM9701.</title>
        <authorList>
            <consortium name="The Broad Institute Genomics Platform"/>
            <person name="Russ C."/>
            <person name="Tyler B."/>
            <person name="van West P."/>
            <person name="Dieguez-Uribeondo J."/>
            <person name="Young S.K."/>
            <person name="Zeng Q."/>
            <person name="Gargeya S."/>
            <person name="Fitzgerald M."/>
            <person name="Abouelleil A."/>
            <person name="Alvarado L."/>
            <person name="Chapman S.B."/>
            <person name="Gainer-Dewar J."/>
            <person name="Goldberg J."/>
            <person name="Griggs A."/>
            <person name="Gujja S."/>
            <person name="Hansen M."/>
            <person name="Howarth C."/>
            <person name="Imamovic A."/>
            <person name="Ireland A."/>
            <person name="Larimer J."/>
            <person name="McCowan C."/>
            <person name="Murphy C."/>
            <person name="Pearson M."/>
            <person name="Poon T.W."/>
            <person name="Priest M."/>
            <person name="Roberts A."/>
            <person name="Saif S."/>
            <person name="Shea T."/>
            <person name="Sykes S."/>
            <person name="Wortman J."/>
            <person name="Nusbaum C."/>
            <person name="Birren B."/>
        </authorList>
    </citation>
    <scope>NUCLEOTIDE SEQUENCE [LARGE SCALE GENOMIC DNA]</scope>
    <source>
        <strain evidence="2">NJM9701</strain>
    </source>
</reference>
<keyword evidence="4" id="KW-1185">Reference proteome</keyword>
<name>A0A024U1S6_9STRA</name>